<evidence type="ECO:0000259" key="15">
    <source>
        <dbReference type="PROSITE" id="PS51217"/>
    </source>
</evidence>
<sequence>MSDLSCSIEKFSPPCFSTLLGIKQDEGLPDGQARFEAINPFESYIVQAPAGSGKTALLTQRFLALLTQVEQPEHIVAMTFTKKAAAEMRDRIIGALKQGRCDALPDDANINDFNTWQLAKRALQRDQQRGWHLLENPNRLRIKTIDGLNSYLVGQMPLLSKMGAPSAILKEADCVYQEAVHLMLKTPEFESDVARLLTLVNGRFKSAQNLFVTMLKKRDQWMGSVLPFTGEEARDHLERALAYIVRKELTEQVAHLTHVMPHLAEACELADYAVQHEQTQLACLCGAWPLSDSLEDLEAWRVLANWLLTQKGEIRQTVTKNNGFISGGGEEKANKAQFVNVLKGLKESVHGQQVAESLAILKSLPNPEYTQAQWEDLQSILTLLRVASAYLKMEFQALGQADFIEIAQAATQALGSELEPTDLAQQLDYQVHHLLVDEFQDTSSEQYALMTKLVAGWQAGDGRTLFIVGDPMQSIYRFREAEVGNFLNAWQGRLGQVALTPLQLHINFRSSQGIVDWVNQNFQRIFPPENQIEKGAVCYSASHVASTNTSTATQAQEVTGCAVKTHWALNRLHEDEAHQVVDQIQQRLRCFEKEDGKSIAVLGRTRSSLTDIARVLKQRGIAFRAVDLESLNERQEVQDILALSRALLHLSDRAAWIALLRSPLIGLSLKDLYAVMGEQRHQPVWTLLENRLHASSLSDNTLLDNALSEEGRQRLGLAMPVLQQALSRLGSVPFSVLVRETWWQLNGSHTVENALALENVDVFCQTLAELDGQPLDLEQLDALMERLFARADSSPESQRVVLMTMHKSKGLEFDTVILPGLGRKSRSNDRALVSWFQFMVSEEGGGKNLEQAGLEQLVIAPLPQKGKQKGRQSAVQESTALSTLLKRFEEEKQRYELGRLLYVAVTRAKQQLHLFGQLEVKEETDTEKEHSPVGNTLLETLWPCVKQAFNRLISSYDFLEVVTDKVSIDSDDKDESPHWPSVSRLSLSHQMATMAFKSPDKPFKMADIVGTLMIEQTEQGMTLESSVPPQTLNAPASMDAPMNASMDLTPQALLNTSVGNLVHVVLEQVVQEGIQQWPKLVVERQEKLAERQPYYRIWLEQQGLKEPALFQAMTRVLRSLNNALSHATVRWALNNQFSESATEYPLTSITQEGDIQHHIVDRTFVDNAGTRWIIDYKTSVFDENNHITTQNKGGGGFKNRNDFIAHQIAQYQPQLARYGELFAQQENRPQKWVLYFSDLNEWVVLD</sequence>
<dbReference type="GO" id="GO:0043138">
    <property type="term" value="F:3'-5' DNA helicase activity"/>
    <property type="evidence" value="ECO:0007669"/>
    <property type="project" value="UniProtKB-EC"/>
</dbReference>
<dbReference type="InterPro" id="IPR014017">
    <property type="entry name" value="DNA_helicase_UvrD-like_C"/>
</dbReference>
<evidence type="ECO:0000256" key="6">
    <source>
        <dbReference type="ARBA" id="ARBA00022839"/>
    </source>
</evidence>
<dbReference type="PROSITE" id="PS51217">
    <property type="entry name" value="UVRD_HELICASE_CTER"/>
    <property type="match status" value="1"/>
</dbReference>
<keyword evidence="8" id="KW-0238">DNA-binding</keyword>
<keyword evidence="4 16" id="KW-0378">Hydrolase</keyword>
<name>A0A3B0W418_9ZZZZ</name>
<dbReference type="GO" id="GO:0016887">
    <property type="term" value="F:ATP hydrolysis activity"/>
    <property type="evidence" value="ECO:0007669"/>
    <property type="project" value="RHEA"/>
</dbReference>
<keyword evidence="9" id="KW-0234">DNA repair</keyword>
<dbReference type="InterPro" id="IPR000212">
    <property type="entry name" value="DNA_helicase_UvrD/REP"/>
</dbReference>
<evidence type="ECO:0000256" key="5">
    <source>
        <dbReference type="ARBA" id="ARBA00022806"/>
    </source>
</evidence>
<feature type="domain" description="UvrD-like helicase C-terminal" evidence="15">
    <location>
        <begin position="523"/>
        <end position="810"/>
    </location>
</feature>
<dbReference type="PANTHER" id="PTHR11070">
    <property type="entry name" value="UVRD / RECB / PCRA DNA HELICASE FAMILY MEMBER"/>
    <property type="match status" value="1"/>
</dbReference>
<dbReference type="PANTHER" id="PTHR11070:SF2">
    <property type="entry name" value="ATP-DEPENDENT DNA HELICASE SRS2"/>
    <property type="match status" value="1"/>
</dbReference>
<evidence type="ECO:0000256" key="9">
    <source>
        <dbReference type="ARBA" id="ARBA00023204"/>
    </source>
</evidence>
<evidence type="ECO:0000256" key="3">
    <source>
        <dbReference type="ARBA" id="ARBA00022763"/>
    </source>
</evidence>
<dbReference type="PROSITE" id="PS51198">
    <property type="entry name" value="UVRD_HELICASE_ATP_BIND"/>
    <property type="match status" value="1"/>
</dbReference>
<dbReference type="Pfam" id="PF13361">
    <property type="entry name" value="UvrD_C"/>
    <property type="match status" value="1"/>
</dbReference>
<keyword evidence="6" id="KW-0269">Exonuclease</keyword>
<proteinExistence type="predicted"/>
<organism evidence="16">
    <name type="scientific">hydrothermal vent metagenome</name>
    <dbReference type="NCBI Taxonomy" id="652676"/>
    <lineage>
        <taxon>unclassified sequences</taxon>
        <taxon>metagenomes</taxon>
        <taxon>ecological metagenomes</taxon>
    </lineage>
</organism>
<dbReference type="Gene3D" id="3.90.320.10">
    <property type="match status" value="1"/>
</dbReference>
<dbReference type="EC" id="5.6.2.4" evidence="12"/>
<dbReference type="InterPro" id="IPR014016">
    <property type="entry name" value="UvrD-like_ATP-bd"/>
</dbReference>
<dbReference type="InterPro" id="IPR027417">
    <property type="entry name" value="P-loop_NTPase"/>
</dbReference>
<dbReference type="InterPro" id="IPR011604">
    <property type="entry name" value="PDDEXK-like_dom_sf"/>
</dbReference>
<keyword evidence="1" id="KW-0540">Nuclease</keyword>
<evidence type="ECO:0000256" key="4">
    <source>
        <dbReference type="ARBA" id="ARBA00022801"/>
    </source>
</evidence>
<keyword evidence="3" id="KW-0227">DNA damage</keyword>
<dbReference type="SUPFAM" id="SSF52980">
    <property type="entry name" value="Restriction endonuclease-like"/>
    <property type="match status" value="1"/>
</dbReference>
<feature type="domain" description="UvrD-like helicase ATP-binding" evidence="14">
    <location>
        <begin position="27"/>
        <end position="511"/>
    </location>
</feature>
<evidence type="ECO:0000256" key="12">
    <source>
        <dbReference type="ARBA" id="ARBA00034808"/>
    </source>
</evidence>
<evidence type="ECO:0000259" key="14">
    <source>
        <dbReference type="PROSITE" id="PS51198"/>
    </source>
</evidence>
<dbReference type="Gene3D" id="3.40.50.300">
    <property type="entry name" value="P-loop containing nucleotide triphosphate hydrolases"/>
    <property type="match status" value="4"/>
</dbReference>
<dbReference type="SUPFAM" id="SSF52540">
    <property type="entry name" value="P-loop containing nucleoside triphosphate hydrolases"/>
    <property type="match status" value="1"/>
</dbReference>
<evidence type="ECO:0000313" key="16">
    <source>
        <dbReference type="EMBL" id="VAW45457.1"/>
    </source>
</evidence>
<dbReference type="GO" id="GO:0005524">
    <property type="term" value="F:ATP binding"/>
    <property type="evidence" value="ECO:0007669"/>
    <property type="project" value="UniProtKB-KW"/>
</dbReference>
<dbReference type="GO" id="GO:0000725">
    <property type="term" value="P:recombinational repair"/>
    <property type="evidence" value="ECO:0007669"/>
    <property type="project" value="TreeGrafter"/>
</dbReference>
<gene>
    <name evidence="16" type="ORF">MNBD_GAMMA03-1738</name>
</gene>
<comment type="catalytic activity">
    <reaction evidence="13">
        <text>ATP + H2O = ADP + phosphate + H(+)</text>
        <dbReference type="Rhea" id="RHEA:13065"/>
        <dbReference type="ChEBI" id="CHEBI:15377"/>
        <dbReference type="ChEBI" id="CHEBI:15378"/>
        <dbReference type="ChEBI" id="CHEBI:30616"/>
        <dbReference type="ChEBI" id="CHEBI:43474"/>
        <dbReference type="ChEBI" id="CHEBI:456216"/>
        <dbReference type="EC" id="5.6.2.4"/>
    </reaction>
</comment>
<keyword evidence="2" id="KW-0547">Nucleotide-binding</keyword>
<evidence type="ECO:0000256" key="8">
    <source>
        <dbReference type="ARBA" id="ARBA00023125"/>
    </source>
</evidence>
<dbReference type="GO" id="GO:0004527">
    <property type="term" value="F:exonuclease activity"/>
    <property type="evidence" value="ECO:0007669"/>
    <property type="project" value="UniProtKB-KW"/>
</dbReference>
<dbReference type="GO" id="GO:0033202">
    <property type="term" value="C:DNA helicase complex"/>
    <property type="evidence" value="ECO:0007669"/>
    <property type="project" value="TreeGrafter"/>
</dbReference>
<reference evidence="16" key="1">
    <citation type="submission" date="2018-06" db="EMBL/GenBank/DDBJ databases">
        <authorList>
            <person name="Zhirakovskaya E."/>
        </authorList>
    </citation>
    <scope>NUCLEOTIDE SEQUENCE</scope>
</reference>
<accession>A0A3B0W418</accession>
<evidence type="ECO:0000256" key="7">
    <source>
        <dbReference type="ARBA" id="ARBA00022840"/>
    </source>
</evidence>
<evidence type="ECO:0000256" key="10">
    <source>
        <dbReference type="ARBA" id="ARBA00023235"/>
    </source>
</evidence>
<keyword evidence="7" id="KW-0067">ATP-binding</keyword>
<keyword evidence="10" id="KW-0413">Isomerase</keyword>
<evidence type="ECO:0000256" key="1">
    <source>
        <dbReference type="ARBA" id="ARBA00022722"/>
    </source>
</evidence>
<dbReference type="GO" id="GO:0005829">
    <property type="term" value="C:cytosol"/>
    <property type="evidence" value="ECO:0007669"/>
    <property type="project" value="TreeGrafter"/>
</dbReference>
<evidence type="ECO:0000256" key="13">
    <source>
        <dbReference type="ARBA" id="ARBA00048988"/>
    </source>
</evidence>
<dbReference type="AlphaFoldDB" id="A0A3B0W418"/>
<protein>
    <recommendedName>
        <fullName evidence="12">DNA 3'-5' helicase</fullName>
        <ecNumber evidence="12">5.6.2.4</ecNumber>
    </recommendedName>
</protein>
<dbReference type="Pfam" id="PF00580">
    <property type="entry name" value="UvrD-helicase"/>
    <property type="match status" value="1"/>
</dbReference>
<dbReference type="EMBL" id="UOFC01000057">
    <property type="protein sequence ID" value="VAW45457.1"/>
    <property type="molecule type" value="Genomic_DNA"/>
</dbReference>
<comment type="catalytic activity">
    <reaction evidence="11">
        <text>Couples ATP hydrolysis with the unwinding of duplex DNA by translocating in the 3'-5' direction.</text>
        <dbReference type="EC" id="5.6.2.4"/>
    </reaction>
</comment>
<dbReference type="InterPro" id="IPR011335">
    <property type="entry name" value="Restrct_endonuc-II-like"/>
</dbReference>
<evidence type="ECO:0000256" key="2">
    <source>
        <dbReference type="ARBA" id="ARBA00022741"/>
    </source>
</evidence>
<keyword evidence="5 16" id="KW-0347">Helicase</keyword>
<evidence type="ECO:0000256" key="11">
    <source>
        <dbReference type="ARBA" id="ARBA00034617"/>
    </source>
</evidence>
<dbReference type="GO" id="GO:0003677">
    <property type="term" value="F:DNA binding"/>
    <property type="evidence" value="ECO:0007669"/>
    <property type="project" value="UniProtKB-KW"/>
</dbReference>